<protein>
    <submittedName>
        <fullName evidence="1">Uncharacterized protein</fullName>
    </submittedName>
</protein>
<gene>
    <name evidence="1" type="ORF">H010_23114</name>
</gene>
<dbReference type="Proteomes" id="UP001152876">
    <property type="component" value="Unassembled WGS sequence"/>
</dbReference>
<dbReference type="EMBL" id="AOGK01000032">
    <property type="protein sequence ID" value="MDG5978163.1"/>
    <property type="molecule type" value="Genomic_DNA"/>
</dbReference>
<name>A0A9X4P9K0_9BURK</name>
<keyword evidence="2" id="KW-1185">Reference proteome</keyword>
<accession>A0A9X4P9K0</accession>
<proteinExistence type="predicted"/>
<reference evidence="1" key="1">
    <citation type="submission" date="2013-01" db="EMBL/GenBank/DDBJ databases">
        <title>Genome draft of Hydrogenophaga taeniospiralis 2K1.</title>
        <authorList>
            <person name="Gomila M."/>
            <person name="Lalucat J."/>
        </authorList>
    </citation>
    <scope>NUCLEOTIDE SEQUENCE</scope>
    <source>
        <strain evidence="1">CCUG 15921</strain>
    </source>
</reference>
<organism evidence="1 2">
    <name type="scientific">Hydrogenophaga taeniospiralis CCUG 15921</name>
    <dbReference type="NCBI Taxonomy" id="1281780"/>
    <lineage>
        <taxon>Bacteria</taxon>
        <taxon>Pseudomonadati</taxon>
        <taxon>Pseudomonadota</taxon>
        <taxon>Betaproteobacteria</taxon>
        <taxon>Burkholderiales</taxon>
        <taxon>Comamonadaceae</taxon>
        <taxon>Hydrogenophaga</taxon>
    </lineage>
</organism>
<dbReference type="AlphaFoldDB" id="A0A9X4P9K0"/>
<dbReference type="RefSeq" id="WP_068174645.1">
    <property type="nucleotide sequence ID" value="NZ_AOGK01000032.1"/>
</dbReference>
<comment type="caution">
    <text evidence="1">The sequence shown here is derived from an EMBL/GenBank/DDBJ whole genome shotgun (WGS) entry which is preliminary data.</text>
</comment>
<evidence type="ECO:0000313" key="2">
    <source>
        <dbReference type="Proteomes" id="UP001152876"/>
    </source>
</evidence>
<evidence type="ECO:0000313" key="1">
    <source>
        <dbReference type="EMBL" id="MDG5978163.1"/>
    </source>
</evidence>
<sequence length="187" mass="19727">MLLPVLAGVRRACRRLPRVAGLAVLALCACSPTFNWRELRPEGSPLLALMPCKPESAVRAVPLGGAPTELHMHSCDTGGLTFAVAWADMGEGAHVPEALAQWRVATLASMRVDPALADAPQTQWSAAVPGAERVQGLVAAGTGHDGRVVHARALYFARGAQLYQAAVYGPTLPDAVVDTFFEGLRLP</sequence>